<protein>
    <submittedName>
        <fullName evidence="1">Uncharacterized protein</fullName>
    </submittedName>
</protein>
<name>A0AA40BL92_9PEZI</name>
<dbReference type="EMBL" id="JAUKTV010000006">
    <property type="protein sequence ID" value="KAK0736208.1"/>
    <property type="molecule type" value="Genomic_DNA"/>
</dbReference>
<organism evidence="1 2">
    <name type="scientific">Apiosordaria backusii</name>
    <dbReference type="NCBI Taxonomy" id="314023"/>
    <lineage>
        <taxon>Eukaryota</taxon>
        <taxon>Fungi</taxon>
        <taxon>Dikarya</taxon>
        <taxon>Ascomycota</taxon>
        <taxon>Pezizomycotina</taxon>
        <taxon>Sordariomycetes</taxon>
        <taxon>Sordariomycetidae</taxon>
        <taxon>Sordariales</taxon>
        <taxon>Lasiosphaeriaceae</taxon>
        <taxon>Apiosordaria</taxon>
    </lineage>
</organism>
<sequence length="157" mass="17001">MHPQKTAEIRGGYPDLATDAALYSQEPGPYGTIDVYHVPQSCPPPDESALHVGQAAGQDNSINAQGGRERKVNVDFTIPTRRDRKATGAVLEYAKRWTGPRPITSIVIKNVPVTRGGMAWHSGGSNSEAPEHVTAQLYDDEGQLITTVHVDRDGKIC</sequence>
<proteinExistence type="predicted"/>
<comment type="caution">
    <text evidence="1">The sequence shown here is derived from an EMBL/GenBank/DDBJ whole genome shotgun (WGS) entry which is preliminary data.</text>
</comment>
<evidence type="ECO:0000313" key="2">
    <source>
        <dbReference type="Proteomes" id="UP001172159"/>
    </source>
</evidence>
<accession>A0AA40BL92</accession>
<dbReference type="Proteomes" id="UP001172159">
    <property type="component" value="Unassembled WGS sequence"/>
</dbReference>
<reference evidence="1" key="1">
    <citation type="submission" date="2023-06" db="EMBL/GenBank/DDBJ databases">
        <title>Genome-scale phylogeny and comparative genomics of the fungal order Sordariales.</title>
        <authorList>
            <consortium name="Lawrence Berkeley National Laboratory"/>
            <person name="Hensen N."/>
            <person name="Bonometti L."/>
            <person name="Westerberg I."/>
            <person name="Brannstrom I.O."/>
            <person name="Guillou S."/>
            <person name="Cros-Aarteil S."/>
            <person name="Calhoun S."/>
            <person name="Haridas S."/>
            <person name="Kuo A."/>
            <person name="Mondo S."/>
            <person name="Pangilinan J."/>
            <person name="Riley R."/>
            <person name="Labutti K."/>
            <person name="Andreopoulos B."/>
            <person name="Lipzen A."/>
            <person name="Chen C."/>
            <person name="Yanf M."/>
            <person name="Daum C."/>
            <person name="Ng V."/>
            <person name="Clum A."/>
            <person name="Steindorff A."/>
            <person name="Ohm R."/>
            <person name="Martin F."/>
            <person name="Silar P."/>
            <person name="Natvig D."/>
            <person name="Lalanne C."/>
            <person name="Gautier V."/>
            <person name="Ament-Velasquez S.L."/>
            <person name="Kruys A."/>
            <person name="Hutchinson M.I."/>
            <person name="Powell A.J."/>
            <person name="Barry K."/>
            <person name="Miller A.N."/>
            <person name="Grigoriev I.V."/>
            <person name="Debuchy R."/>
            <person name="Gladieux P."/>
            <person name="Thoren M.H."/>
            <person name="Johannesson H."/>
        </authorList>
    </citation>
    <scope>NUCLEOTIDE SEQUENCE</scope>
    <source>
        <strain evidence="1">CBS 540.89</strain>
    </source>
</reference>
<keyword evidence="2" id="KW-1185">Reference proteome</keyword>
<gene>
    <name evidence="1" type="ORF">B0T21DRAFT_451016</name>
</gene>
<dbReference type="AlphaFoldDB" id="A0AA40BL92"/>
<evidence type="ECO:0000313" key="1">
    <source>
        <dbReference type="EMBL" id="KAK0736208.1"/>
    </source>
</evidence>